<organism evidence="2 3">
    <name type="scientific">Strongylus vulgaris</name>
    <name type="common">Blood worm</name>
    <dbReference type="NCBI Taxonomy" id="40348"/>
    <lineage>
        <taxon>Eukaryota</taxon>
        <taxon>Metazoa</taxon>
        <taxon>Ecdysozoa</taxon>
        <taxon>Nematoda</taxon>
        <taxon>Chromadorea</taxon>
        <taxon>Rhabditida</taxon>
        <taxon>Rhabditina</taxon>
        <taxon>Rhabditomorpha</taxon>
        <taxon>Strongyloidea</taxon>
        <taxon>Strongylidae</taxon>
        <taxon>Strongylus</taxon>
    </lineage>
</organism>
<accession>A0A3P7IYN2</accession>
<feature type="compositionally biased region" description="Basic residues" evidence="1">
    <location>
        <begin position="255"/>
        <end position="266"/>
    </location>
</feature>
<dbReference type="Proteomes" id="UP000270094">
    <property type="component" value="Unassembled WGS sequence"/>
</dbReference>
<sequence>MLKVCWNGDRSQPPMPIHLYKATLEIKCHDNEFLLSCDAIVNQIETALIGELKEASLQATEKLQKLCSKKPLNITSGDFSKRANISQECCPEEKPLENECYIDNEKPGQSLSWKIPLMERITDILGILDTAANAGENVAQALTMLMVIRQCIKKGDKDSYDDVSAKMKKLDKMVAELEKASLRRLQEIDQPSSSRSNNSVAQTPPASAGRKRGRPRSMKTRDSEEYAQKRKSMPAVVNAESNIVPDNADDDLVSRVKRGQRNRRPARTFTPAWEISSPSPPPKTKAATKAVSEQE</sequence>
<gene>
    <name evidence="2" type="ORF">SVUK_LOCUS5782</name>
</gene>
<name>A0A3P7IYN2_STRVU</name>
<feature type="compositionally biased region" description="Low complexity" evidence="1">
    <location>
        <begin position="284"/>
        <end position="295"/>
    </location>
</feature>
<evidence type="ECO:0000313" key="2">
    <source>
        <dbReference type="EMBL" id="VDM70784.1"/>
    </source>
</evidence>
<evidence type="ECO:0000313" key="3">
    <source>
        <dbReference type="Proteomes" id="UP000270094"/>
    </source>
</evidence>
<evidence type="ECO:0000256" key="1">
    <source>
        <dbReference type="SAM" id="MobiDB-lite"/>
    </source>
</evidence>
<reference evidence="2 3" key="1">
    <citation type="submission" date="2018-11" db="EMBL/GenBank/DDBJ databases">
        <authorList>
            <consortium name="Pathogen Informatics"/>
        </authorList>
    </citation>
    <scope>NUCLEOTIDE SEQUENCE [LARGE SCALE GENOMIC DNA]</scope>
</reference>
<feature type="compositionally biased region" description="Basic residues" evidence="1">
    <location>
        <begin position="209"/>
        <end position="218"/>
    </location>
</feature>
<feature type="region of interest" description="Disordered" evidence="1">
    <location>
        <begin position="186"/>
        <end position="295"/>
    </location>
</feature>
<dbReference type="OrthoDB" id="5865411at2759"/>
<protein>
    <submittedName>
        <fullName evidence="2">Uncharacterized protein</fullName>
    </submittedName>
</protein>
<proteinExistence type="predicted"/>
<keyword evidence="3" id="KW-1185">Reference proteome</keyword>
<feature type="non-terminal residue" evidence="2">
    <location>
        <position position="295"/>
    </location>
</feature>
<dbReference type="AlphaFoldDB" id="A0A3P7IYN2"/>
<feature type="compositionally biased region" description="Polar residues" evidence="1">
    <location>
        <begin position="189"/>
        <end position="205"/>
    </location>
</feature>
<feature type="compositionally biased region" description="Basic and acidic residues" evidence="1">
    <location>
        <begin position="219"/>
        <end position="228"/>
    </location>
</feature>
<dbReference type="EMBL" id="UYYB01017583">
    <property type="protein sequence ID" value="VDM70784.1"/>
    <property type="molecule type" value="Genomic_DNA"/>
</dbReference>